<dbReference type="Gene3D" id="1.10.1040.10">
    <property type="entry name" value="N-(1-d-carboxylethyl)-l-norvaline Dehydrogenase, domain 2"/>
    <property type="match status" value="1"/>
</dbReference>
<evidence type="ECO:0000313" key="4">
    <source>
        <dbReference type="EMBL" id="EKF19490.1"/>
    </source>
</evidence>
<gene>
    <name evidence="4" type="ORF">NA2_08359</name>
</gene>
<dbReference type="PANTHER" id="PTHR43580">
    <property type="entry name" value="OXIDOREDUCTASE GLYR1-RELATED"/>
    <property type="match status" value="1"/>
</dbReference>
<dbReference type="PANTHER" id="PTHR43580:SF2">
    <property type="entry name" value="CYTOKINE-LIKE NUCLEAR FACTOR N-PAC"/>
    <property type="match status" value="1"/>
</dbReference>
<evidence type="ECO:0000313" key="5">
    <source>
        <dbReference type="Proteomes" id="UP000006786"/>
    </source>
</evidence>
<sequence>MSDVTVIGLGNMGGALARALLAGGKTVTVWNRSPAKAAALQQMGAVRASTAAAAVAASPFVVICLSGYSATLDVLSEQGVDAALDGRLVVQLTSGTPHEARSLDAWIWSRGAAYLDGSIAAWPRHIGGPQAAITVAGPEAVFSAAEPLLHILAGSIDHVGSDIGHASALFNAGLAYFAAHWIGFSHGAAICEAEGIEPGRFGETMAGLSEVFAEDMRHMGHAIAEGRFGDPETTIAATGADVARLIDLSADLKIGDAFPVFADGMFRRAVEAGYGAEENCAMVKVLRSA</sequence>
<accession>K2MFK5</accession>
<dbReference type="Gene3D" id="3.40.50.720">
    <property type="entry name" value="NAD(P)-binding Rossmann-like Domain"/>
    <property type="match status" value="1"/>
</dbReference>
<evidence type="ECO:0000259" key="3">
    <source>
        <dbReference type="Pfam" id="PF21761"/>
    </source>
</evidence>
<dbReference type="GO" id="GO:0050661">
    <property type="term" value="F:NADP binding"/>
    <property type="evidence" value="ECO:0007669"/>
    <property type="project" value="InterPro"/>
</dbReference>
<dbReference type="OrthoDB" id="9812907at2"/>
<dbReference type="InterPro" id="IPR015815">
    <property type="entry name" value="HIBADH-related"/>
</dbReference>
<proteinExistence type="predicted"/>
<dbReference type="InterPro" id="IPR036291">
    <property type="entry name" value="NAD(P)-bd_dom_sf"/>
</dbReference>
<dbReference type="PATRIC" id="fig|391937.3.peg.1718"/>
<feature type="domain" description="6-phosphogluconate dehydrogenase NADP-binding" evidence="2">
    <location>
        <begin position="4"/>
        <end position="160"/>
    </location>
</feature>
<dbReference type="InterPro" id="IPR006115">
    <property type="entry name" value="6PGDH_NADP-bd"/>
</dbReference>
<evidence type="ECO:0000256" key="1">
    <source>
        <dbReference type="ARBA" id="ARBA00023002"/>
    </source>
</evidence>
<organism evidence="4 5">
    <name type="scientific">Nitratireductor pacificus pht-3B</name>
    <dbReference type="NCBI Taxonomy" id="391937"/>
    <lineage>
        <taxon>Bacteria</taxon>
        <taxon>Pseudomonadati</taxon>
        <taxon>Pseudomonadota</taxon>
        <taxon>Alphaproteobacteria</taxon>
        <taxon>Hyphomicrobiales</taxon>
        <taxon>Phyllobacteriaceae</taxon>
        <taxon>Nitratireductor</taxon>
    </lineage>
</organism>
<dbReference type="Pfam" id="PF03446">
    <property type="entry name" value="NAD_binding_2"/>
    <property type="match status" value="1"/>
</dbReference>
<dbReference type="AlphaFoldDB" id="K2MFK5"/>
<name>K2MFK5_9HYPH</name>
<reference evidence="4 5" key="1">
    <citation type="journal article" date="2012" name="J. Bacteriol.">
        <title>Genome Sequence of Nitratireductor pacificus Type Strain pht-3B.</title>
        <authorList>
            <person name="Lai Q."/>
            <person name="Li G."/>
            <person name="Shao Z."/>
        </authorList>
    </citation>
    <scope>NUCLEOTIDE SEQUENCE [LARGE SCALE GENOMIC DNA]</scope>
    <source>
        <strain evidence="5">pht-3B</strain>
    </source>
</reference>
<dbReference type="InterPro" id="IPR013328">
    <property type="entry name" value="6PGD_dom2"/>
</dbReference>
<dbReference type="PIRSF" id="PIRSF000103">
    <property type="entry name" value="HIBADH"/>
    <property type="match status" value="1"/>
</dbReference>
<keyword evidence="5" id="KW-1185">Reference proteome</keyword>
<feature type="domain" description="NADPH-dependent reductive aminase-like C-terminal" evidence="3">
    <location>
        <begin position="162"/>
        <end position="287"/>
    </location>
</feature>
<dbReference type="SUPFAM" id="SSF51735">
    <property type="entry name" value="NAD(P)-binding Rossmann-fold domains"/>
    <property type="match status" value="1"/>
</dbReference>
<evidence type="ECO:0000259" key="2">
    <source>
        <dbReference type="Pfam" id="PF03446"/>
    </source>
</evidence>
<dbReference type="EMBL" id="AMRM01000007">
    <property type="protein sequence ID" value="EKF19490.1"/>
    <property type="molecule type" value="Genomic_DNA"/>
</dbReference>
<dbReference type="Proteomes" id="UP000006786">
    <property type="component" value="Unassembled WGS sequence"/>
</dbReference>
<comment type="caution">
    <text evidence="4">The sequence shown here is derived from an EMBL/GenBank/DDBJ whole genome shotgun (WGS) entry which is preliminary data.</text>
</comment>
<dbReference type="RefSeq" id="WP_008596170.1">
    <property type="nucleotide sequence ID" value="NZ_AMRM01000007.1"/>
</dbReference>
<keyword evidence="1" id="KW-0560">Oxidoreductase</keyword>
<dbReference type="InterPro" id="IPR048666">
    <property type="entry name" value="RedAm-like_C"/>
</dbReference>
<protein>
    <submittedName>
        <fullName evidence="4">6-phosphogluconate dehydrogenase NAD-binding protein</fullName>
    </submittedName>
</protein>
<dbReference type="STRING" id="391937.NA2_08359"/>
<dbReference type="InterPro" id="IPR051265">
    <property type="entry name" value="HIBADH-related_NP60_sf"/>
</dbReference>
<dbReference type="GO" id="GO:0016491">
    <property type="term" value="F:oxidoreductase activity"/>
    <property type="evidence" value="ECO:0007669"/>
    <property type="project" value="UniProtKB-KW"/>
</dbReference>
<dbReference type="Pfam" id="PF21761">
    <property type="entry name" value="RedAm-like_C"/>
    <property type="match status" value="1"/>
</dbReference>
<dbReference type="eggNOG" id="COG2084">
    <property type="taxonomic scope" value="Bacteria"/>
</dbReference>